<dbReference type="Proteomes" id="UP000817658">
    <property type="component" value="Chromosome 1"/>
</dbReference>
<organism evidence="1">
    <name type="scientific">Oryza sativa subsp. japonica</name>
    <name type="common">Rice</name>
    <dbReference type="NCBI Taxonomy" id="39947"/>
    <lineage>
        <taxon>Eukaryota</taxon>
        <taxon>Viridiplantae</taxon>
        <taxon>Streptophyta</taxon>
        <taxon>Embryophyta</taxon>
        <taxon>Tracheophyta</taxon>
        <taxon>Spermatophyta</taxon>
        <taxon>Magnoliopsida</taxon>
        <taxon>Liliopsida</taxon>
        <taxon>Poales</taxon>
        <taxon>Poaceae</taxon>
        <taxon>BOP clade</taxon>
        <taxon>Oryzoideae</taxon>
        <taxon>Oryzeae</taxon>
        <taxon>Oryzinae</taxon>
        <taxon>Oryza</taxon>
        <taxon>Oryza sativa</taxon>
    </lineage>
</organism>
<evidence type="ECO:0000313" key="1">
    <source>
        <dbReference type="EMBL" id="BAD87242.1"/>
    </source>
</evidence>
<reference evidence="3" key="2">
    <citation type="journal article" date="2005" name="Nature">
        <title>The map-based sequence of the rice genome.</title>
        <authorList>
            <consortium name="International rice genome sequencing project (IRGSP)"/>
            <person name="Matsumoto T."/>
            <person name="Wu J."/>
            <person name="Kanamori H."/>
            <person name="Katayose Y."/>
            <person name="Fujisawa M."/>
            <person name="Namiki N."/>
            <person name="Mizuno H."/>
            <person name="Yamamoto K."/>
            <person name="Antonio B.A."/>
            <person name="Baba T."/>
            <person name="Sakata K."/>
            <person name="Nagamura Y."/>
            <person name="Aoki H."/>
            <person name="Arikawa K."/>
            <person name="Arita K."/>
            <person name="Bito T."/>
            <person name="Chiden Y."/>
            <person name="Fujitsuka N."/>
            <person name="Fukunaka R."/>
            <person name="Hamada M."/>
            <person name="Harada C."/>
            <person name="Hayashi A."/>
            <person name="Hijishita S."/>
            <person name="Honda M."/>
            <person name="Hosokawa S."/>
            <person name="Ichikawa Y."/>
            <person name="Idonuma A."/>
            <person name="Iijima M."/>
            <person name="Ikeda M."/>
            <person name="Ikeno M."/>
            <person name="Ito K."/>
            <person name="Ito S."/>
            <person name="Ito T."/>
            <person name="Ito Y."/>
            <person name="Ito Y."/>
            <person name="Iwabuchi A."/>
            <person name="Kamiya K."/>
            <person name="Karasawa W."/>
            <person name="Kurita K."/>
            <person name="Katagiri S."/>
            <person name="Kikuta A."/>
            <person name="Kobayashi H."/>
            <person name="Kobayashi N."/>
            <person name="Machita K."/>
            <person name="Maehara T."/>
            <person name="Masukawa M."/>
            <person name="Mizubayashi T."/>
            <person name="Mukai Y."/>
            <person name="Nagasaki H."/>
            <person name="Nagata Y."/>
            <person name="Naito S."/>
            <person name="Nakashima M."/>
            <person name="Nakama Y."/>
            <person name="Nakamichi Y."/>
            <person name="Nakamura M."/>
            <person name="Meguro A."/>
            <person name="Negishi M."/>
            <person name="Ohta I."/>
            <person name="Ohta T."/>
            <person name="Okamoto M."/>
            <person name="Ono N."/>
            <person name="Saji S."/>
            <person name="Sakaguchi M."/>
            <person name="Sakai K."/>
            <person name="Shibata M."/>
            <person name="Shimokawa T."/>
            <person name="Song J."/>
            <person name="Takazaki Y."/>
            <person name="Terasawa K."/>
            <person name="Tsugane M."/>
            <person name="Tsuji K."/>
            <person name="Ueda S."/>
            <person name="Waki K."/>
            <person name="Yamagata H."/>
            <person name="Yamamoto M."/>
            <person name="Yamamoto S."/>
            <person name="Yamane H."/>
            <person name="Yoshiki S."/>
            <person name="Yoshihara R."/>
            <person name="Yukawa K."/>
            <person name="Zhong H."/>
            <person name="Yano M."/>
            <person name="Yuan Q."/>
            <person name="Ouyang S."/>
            <person name="Liu J."/>
            <person name="Jones K.M."/>
            <person name="Gansberger K."/>
            <person name="Moffat K."/>
            <person name="Hill J."/>
            <person name="Bera J."/>
            <person name="Fadrosh D."/>
            <person name="Jin S."/>
            <person name="Johri S."/>
            <person name="Kim M."/>
            <person name="Overton L."/>
            <person name="Reardon M."/>
            <person name="Tsitrin T."/>
            <person name="Vuong H."/>
            <person name="Weaver B."/>
            <person name="Ciecko A."/>
            <person name="Tallon L."/>
            <person name="Jackson J."/>
            <person name="Pai G."/>
            <person name="Aken S.V."/>
            <person name="Utterback T."/>
            <person name="Reidmuller S."/>
            <person name="Feldblyum T."/>
            <person name="Hsiao J."/>
            <person name="Zismann V."/>
            <person name="Iobst S."/>
            <person name="de Vazeille A.R."/>
            <person name="Buell C.R."/>
            <person name="Ying K."/>
            <person name="Li Y."/>
            <person name="Lu T."/>
            <person name="Huang Y."/>
            <person name="Zhao Q."/>
            <person name="Feng Q."/>
            <person name="Zhang L."/>
            <person name="Zhu J."/>
            <person name="Weng Q."/>
            <person name="Mu J."/>
            <person name="Lu Y."/>
            <person name="Fan D."/>
            <person name="Liu Y."/>
            <person name="Guan J."/>
            <person name="Zhang Y."/>
            <person name="Yu S."/>
            <person name="Liu X."/>
            <person name="Zhang Y."/>
            <person name="Hong G."/>
            <person name="Han B."/>
            <person name="Choisne N."/>
            <person name="Demange N."/>
            <person name="Orjeda G."/>
            <person name="Samain S."/>
            <person name="Cattolico L."/>
            <person name="Pelletier E."/>
            <person name="Couloux A."/>
            <person name="Segurens B."/>
            <person name="Wincker P."/>
            <person name="D'Hont A."/>
            <person name="Scarpelli C."/>
            <person name="Weissenbach J."/>
            <person name="Salanoubat M."/>
            <person name="Quetier F."/>
            <person name="Yu Y."/>
            <person name="Kim H.R."/>
            <person name="Rambo T."/>
            <person name="Currie J."/>
            <person name="Collura K."/>
            <person name="Luo M."/>
            <person name="Yang T."/>
            <person name="Ammiraju J.S.S."/>
            <person name="Engler F."/>
            <person name="Soderlund C."/>
            <person name="Wing R.A."/>
            <person name="Palmer L.E."/>
            <person name="de la Bastide M."/>
            <person name="Spiegel L."/>
            <person name="Nascimento L."/>
            <person name="Zutavern T."/>
            <person name="O'Shaughnessy A."/>
            <person name="Dike S."/>
            <person name="Dedhia N."/>
            <person name="Preston R."/>
            <person name="Balija V."/>
            <person name="McCombie W.R."/>
            <person name="Chow T."/>
            <person name="Chen H."/>
            <person name="Chung M."/>
            <person name="Chen C."/>
            <person name="Shaw J."/>
            <person name="Wu H."/>
            <person name="Hsiao K."/>
            <person name="Chao Y."/>
            <person name="Chu M."/>
            <person name="Cheng C."/>
            <person name="Hour A."/>
            <person name="Lee P."/>
            <person name="Lin S."/>
            <person name="Lin Y."/>
            <person name="Liou J."/>
            <person name="Liu S."/>
            <person name="Hsing Y."/>
            <person name="Raghuvanshi S."/>
            <person name="Mohanty A."/>
            <person name="Bharti A.K."/>
            <person name="Gaur A."/>
            <person name="Gupta V."/>
            <person name="Kumar D."/>
            <person name="Ravi V."/>
            <person name="Vij S."/>
            <person name="Kapur A."/>
            <person name="Khurana P."/>
            <person name="Khurana P."/>
            <person name="Khurana J.P."/>
            <person name="Tyagi A.K."/>
            <person name="Gaikwad K."/>
            <person name="Singh A."/>
            <person name="Dalal V."/>
            <person name="Srivastava S."/>
            <person name="Dixit A."/>
            <person name="Pal A.K."/>
            <person name="Ghazi I.A."/>
            <person name="Yadav M."/>
            <person name="Pandit A."/>
            <person name="Bhargava A."/>
            <person name="Sureshbabu K."/>
            <person name="Batra K."/>
            <person name="Sharma T.R."/>
            <person name="Mohapatra T."/>
            <person name="Singh N.K."/>
            <person name="Messing J."/>
            <person name="Nelson A.B."/>
            <person name="Fuks G."/>
            <person name="Kavchok S."/>
            <person name="Keizer G."/>
            <person name="Linton E."/>
            <person name="Llaca V."/>
            <person name="Song R."/>
            <person name="Tanyolac B."/>
            <person name="Young S."/>
            <person name="Ho-Il K."/>
            <person name="Hahn J.H."/>
            <person name="Sangsakoo G."/>
            <person name="Vanavichit A."/>
            <person name="de Mattos Luiz.A.T."/>
            <person name="Zimmer P.D."/>
            <person name="Malone G."/>
            <person name="Dellagostin O."/>
            <person name="de Oliveira A.C."/>
            <person name="Bevan M."/>
            <person name="Bancroft I."/>
            <person name="Minx P."/>
            <person name="Cordum H."/>
            <person name="Wilson R."/>
            <person name="Cheng Z."/>
            <person name="Jin W."/>
            <person name="Jiang J."/>
            <person name="Leong S.A."/>
            <person name="Iwama H."/>
            <person name="Gojobori T."/>
            <person name="Itoh T."/>
            <person name="Niimura Y."/>
            <person name="Fujii Y."/>
            <person name="Habara T."/>
            <person name="Sakai H."/>
            <person name="Sato Y."/>
            <person name="Wilson G."/>
            <person name="Kumar K."/>
            <person name="McCouch S."/>
            <person name="Juretic N."/>
            <person name="Hoen D."/>
            <person name="Wright S."/>
            <person name="Bruskiewich R."/>
            <person name="Bureau T."/>
            <person name="Miyao A."/>
            <person name="Hirochika H."/>
            <person name="Nishikawa T."/>
            <person name="Kadowaki K."/>
            <person name="Sugiura M."/>
            <person name="Burr B."/>
            <person name="Sasaki T."/>
        </authorList>
    </citation>
    <scope>NUCLEOTIDE SEQUENCE [LARGE SCALE GENOMIC DNA]</scope>
    <source>
        <strain evidence="3">cv. Nipponbare</strain>
    </source>
</reference>
<dbReference type="PANTHER" id="PTHR34480">
    <property type="entry name" value="OS01G0967800 PROTEIN-RELATED"/>
    <property type="match status" value="1"/>
</dbReference>
<protein>
    <submittedName>
        <fullName evidence="1">Uncharacterized protein</fullName>
    </submittedName>
</protein>
<accession>Q5JMS1</accession>
<accession>Q5JJW4</accession>
<proteinExistence type="predicted"/>
<evidence type="ECO:0000313" key="3">
    <source>
        <dbReference type="Proteomes" id="UP000000763"/>
    </source>
</evidence>
<gene>
    <name evidence="2" type="ORF">P0458E05.3</name>
    <name evidence="1" type="ORF">P0483G10.46</name>
</gene>
<reference evidence="3" key="3">
    <citation type="journal article" date="2008" name="Nucleic Acids Res.">
        <title>The rice annotation project database (RAP-DB): 2008 update.</title>
        <authorList>
            <consortium name="The rice annotation project (RAP)"/>
        </authorList>
    </citation>
    <scope>GENOME REANNOTATION</scope>
    <source>
        <strain evidence="3">cv. Nipponbare</strain>
    </source>
</reference>
<reference evidence="1" key="1">
    <citation type="journal article" date="2002" name="Nature">
        <title>The genome sequence and structure of rice chromosome 1.</title>
        <authorList>
            <person name="Sasaki T."/>
            <person name="Matsumoto T."/>
            <person name="Yamamoto K."/>
            <person name="Sakata K."/>
            <person name="Baba T."/>
            <person name="Katayose Y."/>
            <person name="Wu J."/>
            <person name="Niimura Y."/>
            <person name="Cheng Z."/>
            <person name="Nagamura Y."/>
            <person name="Antonio B.A."/>
            <person name="Kanamori H."/>
            <person name="Hosokawa S."/>
            <person name="Masukawa M."/>
            <person name="Arikawa K."/>
            <person name="Chiden Y."/>
            <person name="Hayashi M."/>
            <person name="Okamoto M."/>
            <person name="Ando T."/>
            <person name="Aoki H."/>
            <person name="Arita K."/>
            <person name="Hamada M."/>
            <person name="Harada C."/>
            <person name="Hijishita S."/>
            <person name="Honda M."/>
            <person name="Ichikawa Y."/>
            <person name="Idonuma A."/>
            <person name="Iijima M."/>
            <person name="Ikeda M."/>
            <person name="Ikeno M."/>
            <person name="Itoh S."/>
            <person name="Itoh T."/>
            <person name="Itoh Y."/>
            <person name="Itoh Y."/>
            <person name="Iwabuchi A."/>
            <person name="Kamiya K."/>
            <person name="Karasawa W."/>
            <person name="Katagiri S."/>
            <person name="Kikuta A."/>
            <person name="Kobayashi N."/>
            <person name="Kono I."/>
            <person name="Machita K."/>
            <person name="Maehara T."/>
            <person name="Mizuno H."/>
            <person name="Mizubayashi T."/>
            <person name="Mukai Y."/>
            <person name="Nagasaki H."/>
            <person name="Nakashima M."/>
            <person name="Nakama Y."/>
            <person name="Nakamichi Y."/>
            <person name="Nakamura M."/>
            <person name="Namiki N."/>
            <person name="Negishi M."/>
            <person name="Ohta I."/>
            <person name="Ono N."/>
            <person name="Saji S."/>
            <person name="Sakai K."/>
            <person name="Shibata M."/>
            <person name="Shimokawa T."/>
            <person name="Shomura A."/>
            <person name="Song J."/>
            <person name="Takazaki Y."/>
            <person name="Terasawa K."/>
            <person name="Tsuji K."/>
            <person name="Waki K."/>
            <person name="Yamagata H."/>
            <person name="Yamane H."/>
            <person name="Yoshiki S."/>
            <person name="Yoshihara R."/>
            <person name="Yukawa K."/>
            <person name="Zhong H."/>
            <person name="Iwama H."/>
            <person name="Endo T."/>
            <person name="Ito H."/>
            <person name="Hahn J.H."/>
            <person name="Kim H.I."/>
            <person name="Eun M.Y."/>
            <person name="Yano M."/>
            <person name="Jiang J."/>
            <person name="Gojobori T."/>
        </authorList>
    </citation>
    <scope>NUCLEOTIDE SEQUENCE</scope>
</reference>
<dbReference type="EMBL" id="AP003263">
    <property type="protein sequence ID" value="BAD87242.1"/>
    <property type="molecule type" value="Genomic_DNA"/>
</dbReference>
<dbReference type="EMBL" id="AP004365">
    <property type="protein sequence ID" value="BAD88243.1"/>
    <property type="molecule type" value="Genomic_DNA"/>
</dbReference>
<evidence type="ECO:0000313" key="2">
    <source>
        <dbReference type="EMBL" id="BAD88243.1"/>
    </source>
</evidence>
<sequence length="77" mass="9007">MDRKVEEEEEAEPMIQEMDELGLGESITDEEYLACLGNLPHGPPRPDTKTKLQGEQLHDLYIRHTVYRLKYYKKSIS</sequence>
<dbReference type="AlphaFoldDB" id="Q5JJW4"/>
<name>Q5JJW4_ORYSJ</name>
<dbReference type="Proteomes" id="UP000000763">
    <property type="component" value="Chromosome 1"/>
</dbReference>
<dbReference type="PANTHER" id="PTHR34480:SF14">
    <property type="entry name" value="OS01G0967800 PROTEIN"/>
    <property type="match status" value="1"/>
</dbReference>